<sequence>MSVLRKSCHARLPKEFPMTSKTAGLPITPPLPLASAVSMGFSPERLARLDGAMQAEIDAGHYAGISVMVARRGKLVKFGRYGRQTLERAEPLREDAIFRIASMTKPIIAVAMLALYEEGRWQLDDPVAKFIPEFADLKVIANDGSRVPLDRPMRMRHIMSSSAGFAFGPPVGSTNLHVDDLYAAAGLWNGTADDMIARLATLPLEAQPGTVFRYGLQQEVQGAIIRRLAGEDLDTFLERRIFAPLGMKDTGFGVAEDQRARIVPRYTLDANLQLQLAADQSAFPTLAGHAAGVKPKYLLSIAGLYSTAQDYLRFAQMLANGGQLDGARILAPTSVRLMTRNLLAPGMPMRFNEPFEGIGYGMNVGIVLDPARANFNGGAIGTGSFFWGGVHGTWFWVDPANDVVVVGMVNQESAGNPMTGRPYPVTDLRGLSRSITYGALLEPEL</sequence>
<keyword evidence="3" id="KW-1185">Reference proteome</keyword>
<evidence type="ECO:0000313" key="2">
    <source>
        <dbReference type="EMBL" id="RKP53483.1"/>
    </source>
</evidence>
<dbReference type="Gene3D" id="3.40.710.10">
    <property type="entry name" value="DD-peptidase/beta-lactamase superfamily"/>
    <property type="match status" value="1"/>
</dbReference>
<accession>A0A494Y0U9</accession>
<dbReference type="EMBL" id="RBZU01000007">
    <property type="protein sequence ID" value="RKP53483.1"/>
    <property type="molecule type" value="Genomic_DNA"/>
</dbReference>
<protein>
    <submittedName>
        <fullName evidence="2">Class A beta-lactamase-related serine hydrolase</fullName>
    </submittedName>
</protein>
<dbReference type="SUPFAM" id="SSF56601">
    <property type="entry name" value="beta-lactamase/transpeptidase-like"/>
    <property type="match status" value="1"/>
</dbReference>
<proteinExistence type="predicted"/>
<name>A0A494Y0U9_9BURK</name>
<dbReference type="InterPro" id="IPR001466">
    <property type="entry name" value="Beta-lactam-related"/>
</dbReference>
<gene>
    <name evidence="2" type="ORF">D7S86_16130</name>
</gene>
<keyword evidence="2" id="KW-0378">Hydrolase</keyword>
<organism evidence="2 3">
    <name type="scientific">Pararobbsia silviterrae</name>
    <dbReference type="NCBI Taxonomy" id="1792498"/>
    <lineage>
        <taxon>Bacteria</taxon>
        <taxon>Pseudomonadati</taxon>
        <taxon>Pseudomonadota</taxon>
        <taxon>Betaproteobacteria</taxon>
        <taxon>Burkholderiales</taxon>
        <taxon>Burkholderiaceae</taxon>
        <taxon>Pararobbsia</taxon>
    </lineage>
</organism>
<dbReference type="PANTHER" id="PTHR43283:SF3">
    <property type="entry name" value="BETA-LACTAMASE FAMILY PROTEIN (AFU_ORTHOLOGUE AFUA_5G07500)"/>
    <property type="match status" value="1"/>
</dbReference>
<feature type="domain" description="Beta-lactamase-related" evidence="1">
    <location>
        <begin position="50"/>
        <end position="414"/>
    </location>
</feature>
<evidence type="ECO:0000313" key="3">
    <source>
        <dbReference type="Proteomes" id="UP000270342"/>
    </source>
</evidence>
<dbReference type="Pfam" id="PF00144">
    <property type="entry name" value="Beta-lactamase"/>
    <property type="match status" value="1"/>
</dbReference>
<comment type="caution">
    <text evidence="2">The sequence shown here is derived from an EMBL/GenBank/DDBJ whole genome shotgun (WGS) entry which is preliminary data.</text>
</comment>
<dbReference type="InterPro" id="IPR050789">
    <property type="entry name" value="Diverse_Enzym_Activities"/>
</dbReference>
<dbReference type="InterPro" id="IPR012338">
    <property type="entry name" value="Beta-lactam/transpept-like"/>
</dbReference>
<reference evidence="2 3" key="1">
    <citation type="submission" date="2018-10" db="EMBL/GenBank/DDBJ databases">
        <title>Robbsia sp. DHC34, isolated from soil.</title>
        <authorList>
            <person name="Gao Z.-H."/>
            <person name="Qiu L.-H."/>
        </authorList>
    </citation>
    <scope>NUCLEOTIDE SEQUENCE [LARGE SCALE GENOMIC DNA]</scope>
    <source>
        <strain evidence="2 3">DHC34</strain>
    </source>
</reference>
<dbReference type="Proteomes" id="UP000270342">
    <property type="component" value="Unassembled WGS sequence"/>
</dbReference>
<dbReference type="AlphaFoldDB" id="A0A494Y0U9"/>
<dbReference type="GO" id="GO:0016787">
    <property type="term" value="F:hydrolase activity"/>
    <property type="evidence" value="ECO:0007669"/>
    <property type="project" value="UniProtKB-KW"/>
</dbReference>
<evidence type="ECO:0000259" key="1">
    <source>
        <dbReference type="Pfam" id="PF00144"/>
    </source>
</evidence>
<dbReference type="PANTHER" id="PTHR43283">
    <property type="entry name" value="BETA-LACTAMASE-RELATED"/>
    <property type="match status" value="1"/>
</dbReference>